<dbReference type="CDD" id="cd11614">
    <property type="entry name" value="SAF_CpaB_FlgA_like"/>
    <property type="match status" value="1"/>
</dbReference>
<proteinExistence type="predicted"/>
<keyword evidence="6" id="KW-0966">Cell projection</keyword>
<dbReference type="OrthoDB" id="5323072at2"/>
<evidence type="ECO:0000256" key="1">
    <source>
        <dbReference type="ARBA" id="ARBA00004418"/>
    </source>
</evidence>
<dbReference type="InterPro" id="IPR017585">
    <property type="entry name" value="SAF_FlgA"/>
</dbReference>
<feature type="domain" description="SAF" evidence="5">
    <location>
        <begin position="183"/>
        <end position="245"/>
    </location>
</feature>
<organism evidence="6 7">
    <name type="scientific">Devosia ginsengisoli</name>
    <dbReference type="NCBI Taxonomy" id="400770"/>
    <lineage>
        <taxon>Bacteria</taxon>
        <taxon>Pseudomonadati</taxon>
        <taxon>Pseudomonadota</taxon>
        <taxon>Alphaproteobacteria</taxon>
        <taxon>Hyphomicrobiales</taxon>
        <taxon>Devosiaceae</taxon>
        <taxon>Devosia</taxon>
    </lineage>
</organism>
<dbReference type="InterPro" id="IPR013974">
    <property type="entry name" value="SAF"/>
</dbReference>
<dbReference type="GO" id="GO:0042597">
    <property type="term" value="C:periplasmic space"/>
    <property type="evidence" value="ECO:0007669"/>
    <property type="project" value="UniProtKB-SubCell"/>
</dbReference>
<evidence type="ECO:0000259" key="5">
    <source>
        <dbReference type="SMART" id="SM00858"/>
    </source>
</evidence>
<dbReference type="SMART" id="SM00858">
    <property type="entry name" value="SAF"/>
    <property type="match status" value="1"/>
</dbReference>
<dbReference type="KEGG" id="dea:FPZ08_08490"/>
<evidence type="ECO:0000256" key="3">
    <source>
        <dbReference type="ARBA" id="ARBA00022764"/>
    </source>
</evidence>
<dbReference type="Proteomes" id="UP000315364">
    <property type="component" value="Chromosome"/>
</dbReference>
<dbReference type="Gene3D" id="2.30.30.760">
    <property type="match status" value="1"/>
</dbReference>
<dbReference type="Pfam" id="PF13144">
    <property type="entry name" value="ChapFlgA"/>
    <property type="match status" value="1"/>
</dbReference>
<keyword evidence="6" id="KW-0282">Flagellum</keyword>
<gene>
    <name evidence="6" type="primary">flgA</name>
    <name evidence="6" type="ORF">FPZ08_08490</name>
</gene>
<evidence type="ECO:0000256" key="2">
    <source>
        <dbReference type="ARBA" id="ARBA00022729"/>
    </source>
</evidence>
<comment type="subcellular location">
    <subcellularLocation>
        <location evidence="1">Periplasm</location>
    </subcellularLocation>
</comment>
<keyword evidence="6" id="KW-0969">Cilium</keyword>
<evidence type="ECO:0000313" key="6">
    <source>
        <dbReference type="EMBL" id="QDZ10785.1"/>
    </source>
</evidence>
<dbReference type="GO" id="GO:0044780">
    <property type="term" value="P:bacterial-type flagellum assembly"/>
    <property type="evidence" value="ECO:0007669"/>
    <property type="project" value="InterPro"/>
</dbReference>
<dbReference type="AlphaFoldDB" id="A0A5B8LSQ5"/>
<evidence type="ECO:0000313" key="7">
    <source>
        <dbReference type="Proteomes" id="UP000315364"/>
    </source>
</evidence>
<evidence type="ECO:0000256" key="4">
    <source>
        <dbReference type="SAM" id="SignalP"/>
    </source>
</evidence>
<keyword evidence="2 4" id="KW-0732">Signal</keyword>
<protein>
    <submittedName>
        <fullName evidence="6">Flagellar basal body P-ring formation protein FlgA</fullName>
    </submittedName>
</protein>
<feature type="chain" id="PRO_5022935017" evidence="4">
    <location>
        <begin position="24"/>
        <end position="316"/>
    </location>
</feature>
<name>A0A5B8LSQ5_9HYPH</name>
<dbReference type="NCBIfam" id="TIGR03170">
    <property type="entry name" value="flgA_cterm"/>
    <property type="match status" value="1"/>
</dbReference>
<dbReference type="InterPro" id="IPR039246">
    <property type="entry name" value="Flagellar_FlgA"/>
</dbReference>
<keyword evidence="7" id="KW-1185">Reference proteome</keyword>
<dbReference type="PANTHER" id="PTHR36307:SF1">
    <property type="entry name" value="FLAGELLA BASAL BODY P-RING FORMATION PROTEIN FLGA"/>
    <property type="match status" value="1"/>
</dbReference>
<dbReference type="EMBL" id="CP042304">
    <property type="protein sequence ID" value="QDZ10785.1"/>
    <property type="molecule type" value="Genomic_DNA"/>
</dbReference>
<dbReference type="PANTHER" id="PTHR36307">
    <property type="entry name" value="FLAGELLA BASAL BODY P-RING FORMATION PROTEIN FLGA"/>
    <property type="match status" value="1"/>
</dbReference>
<reference evidence="6 7" key="1">
    <citation type="submission" date="2019-07" db="EMBL/GenBank/DDBJ databases">
        <title>Full genome sequence of Devosia sp. Gsoil 520.</title>
        <authorList>
            <person name="Im W.-T."/>
        </authorList>
    </citation>
    <scope>NUCLEOTIDE SEQUENCE [LARGE SCALE GENOMIC DNA]</scope>
    <source>
        <strain evidence="6 7">Gsoil 520</strain>
    </source>
</reference>
<accession>A0A5B8LSQ5</accession>
<feature type="signal peptide" evidence="4">
    <location>
        <begin position="1"/>
        <end position="23"/>
    </location>
</feature>
<keyword evidence="3" id="KW-0574">Periplasm</keyword>
<sequence length="316" mass="32265">MKMILRSTIATLAGMLLTGAAWAAPVLKADIVVTGAIVTVGDMFEDAGAAAEQALFRAPMPGTSGMVGLADVDAALNRIGIDAFEAAGVDSVRVTRAATIVDEAALADLITADLAARGIVGTGMSVDTLFSSPVQPLNAEAVAQPASIISLRYLPGSGAFTARFAIAGIDQPLDVAGSIELMIEAPHIKANLPAGTLLAESNIEMRPVPLKFVESSGVPRLEDVVGKTLLRQSREGMMLRAADVAVPLAINKNDPVTIYFRKGPMTLTVKGQAVTGAASGGPVQVLNLMSKRVISATAISAGAVEVSADPLAVAGL</sequence>